<name>A0ABW4RD09_9BACL</name>
<reference evidence="3" key="1">
    <citation type="journal article" date="2019" name="Int. J. Syst. Evol. Microbiol.">
        <title>The Global Catalogue of Microorganisms (GCM) 10K type strain sequencing project: providing services to taxonomists for standard genome sequencing and annotation.</title>
        <authorList>
            <consortium name="The Broad Institute Genomics Platform"/>
            <consortium name="The Broad Institute Genome Sequencing Center for Infectious Disease"/>
            <person name="Wu L."/>
            <person name="Ma J."/>
        </authorList>
    </citation>
    <scope>NUCLEOTIDE SEQUENCE [LARGE SCALE GENOMIC DNA]</scope>
    <source>
        <strain evidence="3">CCUG 54950</strain>
    </source>
</reference>
<evidence type="ECO:0000313" key="3">
    <source>
        <dbReference type="Proteomes" id="UP001597233"/>
    </source>
</evidence>
<dbReference type="RefSeq" id="WP_347327354.1">
    <property type="nucleotide sequence ID" value="NZ_JBCGUH010000026.1"/>
</dbReference>
<evidence type="ECO:0000313" key="2">
    <source>
        <dbReference type="EMBL" id="MFD1883925.1"/>
    </source>
</evidence>
<dbReference type="Proteomes" id="UP001597233">
    <property type="component" value="Unassembled WGS sequence"/>
</dbReference>
<comment type="caution">
    <text evidence="2">The sequence shown here is derived from an EMBL/GenBank/DDBJ whole genome shotgun (WGS) entry which is preliminary data.</text>
</comment>
<organism evidence="2 3">
    <name type="scientific">Paenibacillus wenxiniae</name>
    <dbReference type="NCBI Taxonomy" id="1636843"/>
    <lineage>
        <taxon>Bacteria</taxon>
        <taxon>Bacillati</taxon>
        <taxon>Bacillota</taxon>
        <taxon>Bacilli</taxon>
        <taxon>Bacillales</taxon>
        <taxon>Paenibacillaceae</taxon>
        <taxon>Paenibacillus</taxon>
    </lineage>
</organism>
<sequence>MSFMKKVITVSILASFGLASVGLSSTLSRTYAANLDSAQSQPELNFNKDDMVITYQAKEIKDLNELERRAKAGISDLDQSEMSLAPKLNLNSVENQKSNESEVVRTAQILQTAERADGTKVNRVAITSFSSDGNKYSSSNDSTLGNKAYSTIYTDDWFDPRGVKYLTLVRVTGGWQLEGNNVSIASGTITAGQAGPVYGGVGYSEAKTWNVSGTSFDYTLPTTWKPVAAKSVGSAAGTVIGVTTKVVYKRGNATWSHDLTNNM</sequence>
<evidence type="ECO:0000256" key="1">
    <source>
        <dbReference type="SAM" id="SignalP"/>
    </source>
</evidence>
<feature type="signal peptide" evidence="1">
    <location>
        <begin position="1"/>
        <end position="19"/>
    </location>
</feature>
<accession>A0ABW4RD09</accession>
<proteinExistence type="predicted"/>
<keyword evidence="3" id="KW-1185">Reference proteome</keyword>
<protein>
    <submittedName>
        <fullName evidence="2">Uncharacterized protein</fullName>
    </submittedName>
</protein>
<keyword evidence="1" id="KW-0732">Signal</keyword>
<dbReference type="EMBL" id="JBHUEH010000001">
    <property type="protein sequence ID" value="MFD1883925.1"/>
    <property type="molecule type" value="Genomic_DNA"/>
</dbReference>
<gene>
    <name evidence="2" type="ORF">ACFSC9_00120</name>
</gene>
<feature type="chain" id="PRO_5045458331" evidence="1">
    <location>
        <begin position="20"/>
        <end position="263"/>
    </location>
</feature>